<evidence type="ECO:0000259" key="2">
    <source>
        <dbReference type="Pfam" id="PF22041"/>
    </source>
</evidence>
<evidence type="ECO:0000259" key="1">
    <source>
        <dbReference type="Pfam" id="PF13409"/>
    </source>
</evidence>
<dbReference type="Gene3D" id="3.40.30.10">
    <property type="entry name" value="Glutaredoxin"/>
    <property type="match status" value="1"/>
</dbReference>
<evidence type="ECO:0000313" key="3">
    <source>
        <dbReference type="EMBL" id="KAF1956230.1"/>
    </source>
</evidence>
<dbReference type="AlphaFoldDB" id="A0A6A5TW21"/>
<name>A0A6A5TW21_9PLEO</name>
<dbReference type="SUPFAM" id="SSF47616">
    <property type="entry name" value="GST C-terminal domain-like"/>
    <property type="match status" value="1"/>
</dbReference>
<dbReference type="Gene3D" id="1.20.1050.10">
    <property type="match status" value="1"/>
</dbReference>
<gene>
    <name evidence="3" type="ORF">CC80DRAFT_472986</name>
</gene>
<evidence type="ECO:0008006" key="5">
    <source>
        <dbReference type="Google" id="ProtNLM"/>
    </source>
</evidence>
<accession>A0A6A5TW21</accession>
<dbReference type="OrthoDB" id="4951845at2759"/>
<dbReference type="InterPro" id="IPR054416">
    <property type="entry name" value="GST_UstS-like_C"/>
</dbReference>
<sequence length="241" mass="27732">MTKVILYDIPTRAPAKSWSLNPLKTRMILNYKGIDYQTQWVEYPDLVATLKAIGLPPNDPTEANYFTDYTSPAVRYADGTPSMDSWKIAHELEERYPSPPLHLDDPIVVKVRDHINLMRKPLDPWMMPKVPTNILGKESAEYFELTRAERYGMQLSQLAEKANEDCWEEAKGPAIEIAELLKKKGGPYFIGKTVSYADFILVSFLHCMKRIDVDMFQRYLGFDPAFGQVYDASRQWLAKDD</sequence>
<dbReference type="Proteomes" id="UP000800035">
    <property type="component" value="Unassembled WGS sequence"/>
</dbReference>
<feature type="domain" description="Glutathione S-transferase UstS-like C-terminal" evidence="2">
    <location>
        <begin position="119"/>
        <end position="211"/>
    </location>
</feature>
<dbReference type="InterPro" id="IPR036282">
    <property type="entry name" value="Glutathione-S-Trfase_C_sf"/>
</dbReference>
<dbReference type="SUPFAM" id="SSF52833">
    <property type="entry name" value="Thioredoxin-like"/>
    <property type="match status" value="1"/>
</dbReference>
<reference evidence="3" key="1">
    <citation type="journal article" date="2020" name="Stud. Mycol.">
        <title>101 Dothideomycetes genomes: a test case for predicting lifestyles and emergence of pathogens.</title>
        <authorList>
            <person name="Haridas S."/>
            <person name="Albert R."/>
            <person name="Binder M."/>
            <person name="Bloem J."/>
            <person name="Labutti K."/>
            <person name="Salamov A."/>
            <person name="Andreopoulos B."/>
            <person name="Baker S."/>
            <person name="Barry K."/>
            <person name="Bills G."/>
            <person name="Bluhm B."/>
            <person name="Cannon C."/>
            <person name="Castanera R."/>
            <person name="Culley D."/>
            <person name="Daum C."/>
            <person name="Ezra D."/>
            <person name="Gonzalez J."/>
            <person name="Henrissat B."/>
            <person name="Kuo A."/>
            <person name="Liang C."/>
            <person name="Lipzen A."/>
            <person name="Lutzoni F."/>
            <person name="Magnuson J."/>
            <person name="Mondo S."/>
            <person name="Nolan M."/>
            <person name="Ohm R."/>
            <person name="Pangilinan J."/>
            <person name="Park H.-J."/>
            <person name="Ramirez L."/>
            <person name="Alfaro M."/>
            <person name="Sun H."/>
            <person name="Tritt A."/>
            <person name="Yoshinaga Y."/>
            <person name="Zwiers L.-H."/>
            <person name="Turgeon B."/>
            <person name="Goodwin S."/>
            <person name="Spatafora J."/>
            <person name="Crous P."/>
            <person name="Grigoriev I."/>
        </authorList>
    </citation>
    <scope>NUCLEOTIDE SEQUENCE</scope>
    <source>
        <strain evidence="3">CBS 675.92</strain>
    </source>
</reference>
<dbReference type="Pfam" id="PF22041">
    <property type="entry name" value="GST_C_7"/>
    <property type="match status" value="1"/>
</dbReference>
<keyword evidence="4" id="KW-1185">Reference proteome</keyword>
<protein>
    <recommendedName>
        <fullName evidence="5">GST N-terminal domain-containing protein</fullName>
    </recommendedName>
</protein>
<dbReference type="CDD" id="cd00299">
    <property type="entry name" value="GST_C_family"/>
    <property type="match status" value="1"/>
</dbReference>
<dbReference type="EMBL" id="ML976992">
    <property type="protein sequence ID" value="KAF1956230.1"/>
    <property type="molecule type" value="Genomic_DNA"/>
</dbReference>
<proteinExistence type="predicted"/>
<evidence type="ECO:0000313" key="4">
    <source>
        <dbReference type="Proteomes" id="UP000800035"/>
    </source>
</evidence>
<dbReference type="Pfam" id="PF13409">
    <property type="entry name" value="GST_N_2"/>
    <property type="match status" value="1"/>
</dbReference>
<dbReference type="InterPro" id="IPR036249">
    <property type="entry name" value="Thioredoxin-like_sf"/>
</dbReference>
<dbReference type="InterPro" id="IPR004045">
    <property type="entry name" value="Glutathione_S-Trfase_N"/>
</dbReference>
<feature type="domain" description="GST N-terminal" evidence="1">
    <location>
        <begin position="18"/>
        <end position="95"/>
    </location>
</feature>
<organism evidence="3 4">
    <name type="scientific">Byssothecium circinans</name>
    <dbReference type="NCBI Taxonomy" id="147558"/>
    <lineage>
        <taxon>Eukaryota</taxon>
        <taxon>Fungi</taxon>
        <taxon>Dikarya</taxon>
        <taxon>Ascomycota</taxon>
        <taxon>Pezizomycotina</taxon>
        <taxon>Dothideomycetes</taxon>
        <taxon>Pleosporomycetidae</taxon>
        <taxon>Pleosporales</taxon>
        <taxon>Massarineae</taxon>
        <taxon>Massarinaceae</taxon>
        <taxon>Byssothecium</taxon>
    </lineage>
</organism>